<dbReference type="Proteomes" id="UP001241926">
    <property type="component" value="Unassembled WGS sequence"/>
</dbReference>
<gene>
    <name evidence="1" type="ORF">QNN03_06320</name>
</gene>
<dbReference type="EMBL" id="JASJUS010000004">
    <property type="protein sequence ID" value="MDL2076053.1"/>
    <property type="molecule type" value="Genomic_DNA"/>
</dbReference>
<reference evidence="1 2" key="1">
    <citation type="submission" date="2023-05" db="EMBL/GenBank/DDBJ databases">
        <title>Streptomyces fuscus sp. nov., a brown-black pigment producing actinomyces isolated from dry sand of Sea duck farm.</title>
        <authorList>
            <person name="Xie J."/>
            <person name="Shen N."/>
        </authorList>
    </citation>
    <scope>NUCLEOTIDE SEQUENCE [LARGE SCALE GENOMIC DNA]</scope>
    <source>
        <strain evidence="1 2">GXMU-J15</strain>
    </source>
</reference>
<sequence length="421" mass="47234">MTADAAALWEKYDTQVRGRAPEVFGVVTERDGPLVRTHYGTHGVVDHQDLSAVDDLPGLVRRTREEFARRGEPVTWKVYSHDGPRLTETLLAAGFTPGTPRSLLVAQVADVPSTDVKPRDYWLGLPYGDQERLRRLVEAAPEQRRPVSELEHDMDILSLWRHSRPVDLVWSERVEGTEFSAVDAITRPLPELLHAAADRARQARAPRTASRYLVAEASGDLVPVHLAAGFHEVAEVTPYRWAPPGEPARERPVRTLFSDPEHGALFRRFEQRFEVTYETADKGVTEPPGSVTWHMDAIDDWRDPLCREVEAVIARGLRARTRPGDRLYQLKWYVNGTVVDPARVGGPGRHPWVSCSYLPDENVIQVTGDLRMGTYGDHRERSLCVFGAELVAEVEEELTGLLGTVLRRDGQPVGNVWTFGP</sequence>
<dbReference type="Pfam" id="PF10898">
    <property type="entry name" value="DUF2716"/>
    <property type="match status" value="1"/>
</dbReference>
<proteinExistence type="predicted"/>
<name>A0ABT7IU02_9ACTN</name>
<dbReference type="Gene3D" id="3.40.630.30">
    <property type="match status" value="1"/>
</dbReference>
<protein>
    <submittedName>
        <fullName evidence="1">DUF2716 domain-containing protein</fullName>
    </submittedName>
</protein>
<accession>A0ABT7IU02</accession>
<evidence type="ECO:0000313" key="1">
    <source>
        <dbReference type="EMBL" id="MDL2076053.1"/>
    </source>
</evidence>
<keyword evidence="2" id="KW-1185">Reference proteome</keyword>
<dbReference type="InterPro" id="IPR020323">
    <property type="entry name" value="DUF2716"/>
</dbReference>
<organism evidence="1 2">
    <name type="scientific">Streptomyces fuscus</name>
    <dbReference type="NCBI Taxonomy" id="3048495"/>
    <lineage>
        <taxon>Bacteria</taxon>
        <taxon>Bacillati</taxon>
        <taxon>Actinomycetota</taxon>
        <taxon>Actinomycetes</taxon>
        <taxon>Kitasatosporales</taxon>
        <taxon>Streptomycetaceae</taxon>
        <taxon>Streptomyces</taxon>
    </lineage>
</organism>
<dbReference type="RefSeq" id="WP_285431014.1">
    <property type="nucleotide sequence ID" value="NZ_JASJUS010000004.1"/>
</dbReference>
<evidence type="ECO:0000313" key="2">
    <source>
        <dbReference type="Proteomes" id="UP001241926"/>
    </source>
</evidence>
<comment type="caution">
    <text evidence="1">The sequence shown here is derived from an EMBL/GenBank/DDBJ whole genome shotgun (WGS) entry which is preliminary data.</text>
</comment>